<feature type="domain" description="HTH marR-type" evidence="1">
    <location>
        <begin position="14"/>
        <end position="150"/>
    </location>
</feature>
<evidence type="ECO:0000313" key="2">
    <source>
        <dbReference type="EMBL" id="NYJ76089.1"/>
    </source>
</evidence>
<comment type="caution">
    <text evidence="2">The sequence shown here is derived from an EMBL/GenBank/DDBJ whole genome shotgun (WGS) entry which is preliminary data.</text>
</comment>
<dbReference type="SMART" id="SM00347">
    <property type="entry name" value="HTH_MARR"/>
    <property type="match status" value="1"/>
</dbReference>
<dbReference type="Proteomes" id="UP000571817">
    <property type="component" value="Unassembled WGS sequence"/>
</dbReference>
<dbReference type="PANTHER" id="PTHR33164:SF99">
    <property type="entry name" value="MARR FAMILY REGULATORY PROTEIN"/>
    <property type="match status" value="1"/>
</dbReference>
<dbReference type="GO" id="GO:0006950">
    <property type="term" value="P:response to stress"/>
    <property type="evidence" value="ECO:0007669"/>
    <property type="project" value="TreeGrafter"/>
</dbReference>
<proteinExistence type="predicted"/>
<dbReference type="InterPro" id="IPR039422">
    <property type="entry name" value="MarR/SlyA-like"/>
</dbReference>
<dbReference type="GO" id="GO:0003677">
    <property type="term" value="F:DNA binding"/>
    <property type="evidence" value="ECO:0007669"/>
    <property type="project" value="UniProtKB-KW"/>
</dbReference>
<accession>A0A853DJF9</accession>
<dbReference type="RefSeq" id="WP_179483188.1">
    <property type="nucleotide sequence ID" value="NZ_JACCFW010000001.1"/>
</dbReference>
<keyword evidence="3" id="KW-1185">Reference proteome</keyword>
<dbReference type="SUPFAM" id="SSF46785">
    <property type="entry name" value="Winged helix' DNA-binding domain"/>
    <property type="match status" value="1"/>
</dbReference>
<dbReference type="PANTHER" id="PTHR33164">
    <property type="entry name" value="TRANSCRIPTIONAL REGULATOR, MARR FAMILY"/>
    <property type="match status" value="1"/>
</dbReference>
<sequence>MAPDEDIRWLDDEERAAWLNIVRIVVKLPTVLDAQLGRDAGVSYFEYMVLAMLSERRSRTLRASDLARVVNSSATRLSNVVRRLEQRGLLARLPDPDDGRGTLVRLTDAGLDLTISAAPLHVQTVRAAVFDPLEPGDVQALHASLGRILARIDPDSATEPLPIEVEPTHERAQPTA</sequence>
<protein>
    <submittedName>
        <fullName evidence="2">DNA-binding MarR family transcriptional regulator</fullName>
    </submittedName>
</protein>
<dbReference type="Gene3D" id="1.10.10.10">
    <property type="entry name" value="Winged helix-like DNA-binding domain superfamily/Winged helix DNA-binding domain"/>
    <property type="match status" value="1"/>
</dbReference>
<keyword evidence="2" id="KW-0238">DNA-binding</keyword>
<dbReference type="InterPro" id="IPR000835">
    <property type="entry name" value="HTH_MarR-typ"/>
</dbReference>
<dbReference type="InterPro" id="IPR036390">
    <property type="entry name" value="WH_DNA-bd_sf"/>
</dbReference>
<name>A0A853DJF9_9MICO</name>
<evidence type="ECO:0000259" key="1">
    <source>
        <dbReference type="PROSITE" id="PS50995"/>
    </source>
</evidence>
<dbReference type="EMBL" id="JACCFW010000001">
    <property type="protein sequence ID" value="NYJ76089.1"/>
    <property type="molecule type" value="Genomic_DNA"/>
</dbReference>
<dbReference type="PRINTS" id="PR00598">
    <property type="entry name" value="HTHMARR"/>
</dbReference>
<dbReference type="AlphaFoldDB" id="A0A853DJF9"/>
<dbReference type="InterPro" id="IPR036388">
    <property type="entry name" value="WH-like_DNA-bd_sf"/>
</dbReference>
<gene>
    <name evidence="2" type="ORF">HNR15_003052</name>
</gene>
<organism evidence="2 3">
    <name type="scientific">Allobranchiibius huperziae</name>
    <dbReference type="NCBI Taxonomy" id="1874116"/>
    <lineage>
        <taxon>Bacteria</taxon>
        <taxon>Bacillati</taxon>
        <taxon>Actinomycetota</taxon>
        <taxon>Actinomycetes</taxon>
        <taxon>Micrococcales</taxon>
        <taxon>Dermacoccaceae</taxon>
        <taxon>Allobranchiibius</taxon>
    </lineage>
</organism>
<dbReference type="PROSITE" id="PS50995">
    <property type="entry name" value="HTH_MARR_2"/>
    <property type="match status" value="1"/>
</dbReference>
<reference evidence="2 3" key="1">
    <citation type="submission" date="2020-07" db="EMBL/GenBank/DDBJ databases">
        <title>Sequencing the genomes of 1000 actinobacteria strains.</title>
        <authorList>
            <person name="Klenk H.-P."/>
        </authorList>
    </citation>
    <scope>NUCLEOTIDE SEQUENCE [LARGE SCALE GENOMIC DNA]</scope>
    <source>
        <strain evidence="2 3">DSM 29531</strain>
    </source>
</reference>
<evidence type="ECO:0000313" key="3">
    <source>
        <dbReference type="Proteomes" id="UP000571817"/>
    </source>
</evidence>
<dbReference type="Pfam" id="PF01047">
    <property type="entry name" value="MarR"/>
    <property type="match status" value="1"/>
</dbReference>
<dbReference type="GO" id="GO:0003700">
    <property type="term" value="F:DNA-binding transcription factor activity"/>
    <property type="evidence" value="ECO:0007669"/>
    <property type="project" value="InterPro"/>
</dbReference>